<dbReference type="GO" id="GO:0003677">
    <property type="term" value="F:DNA binding"/>
    <property type="evidence" value="ECO:0007669"/>
    <property type="project" value="InterPro"/>
</dbReference>
<dbReference type="InterPro" id="IPR004343">
    <property type="entry name" value="Plus-3_dom"/>
</dbReference>
<evidence type="ECO:0000313" key="3">
    <source>
        <dbReference type="Proteomes" id="UP001058974"/>
    </source>
</evidence>
<dbReference type="InterPro" id="IPR045894">
    <property type="entry name" value="At5g08430-like"/>
</dbReference>
<reference evidence="2 3" key="1">
    <citation type="journal article" date="2022" name="Nat. Genet.">
        <title>Improved pea reference genome and pan-genome highlight genomic features and evolutionary characteristics.</title>
        <authorList>
            <person name="Yang T."/>
            <person name="Liu R."/>
            <person name="Luo Y."/>
            <person name="Hu S."/>
            <person name="Wang D."/>
            <person name="Wang C."/>
            <person name="Pandey M.K."/>
            <person name="Ge S."/>
            <person name="Xu Q."/>
            <person name="Li N."/>
            <person name="Li G."/>
            <person name="Huang Y."/>
            <person name="Saxena R.K."/>
            <person name="Ji Y."/>
            <person name="Li M."/>
            <person name="Yan X."/>
            <person name="He Y."/>
            <person name="Liu Y."/>
            <person name="Wang X."/>
            <person name="Xiang C."/>
            <person name="Varshney R.K."/>
            <person name="Ding H."/>
            <person name="Gao S."/>
            <person name="Zong X."/>
        </authorList>
    </citation>
    <scope>NUCLEOTIDE SEQUENCE [LARGE SCALE GENOMIC DNA]</scope>
    <source>
        <strain evidence="2 3">cv. Zhongwan 6</strain>
    </source>
</reference>
<accession>A0A9D4YJ81</accession>
<name>A0A9D4YJ81_PEA</name>
<evidence type="ECO:0000313" key="2">
    <source>
        <dbReference type="EMBL" id="KAI5437506.1"/>
    </source>
</evidence>
<protein>
    <recommendedName>
        <fullName evidence="1">Plus3 domain-containing protein</fullName>
    </recommendedName>
</protein>
<dbReference type="Pfam" id="PF03126">
    <property type="entry name" value="Plus-3"/>
    <property type="match status" value="1"/>
</dbReference>
<dbReference type="Gramene" id="Psat02G0357500-T1">
    <property type="protein sequence ID" value="KAI5437506.1"/>
    <property type="gene ID" value="KIW84_023575"/>
</dbReference>
<dbReference type="InterPro" id="IPR036128">
    <property type="entry name" value="Plus3-like_sf"/>
</dbReference>
<dbReference type="PANTHER" id="PTHR46851">
    <property type="entry name" value="OS01G0884500 PROTEIN"/>
    <property type="match status" value="1"/>
</dbReference>
<organism evidence="2 3">
    <name type="scientific">Pisum sativum</name>
    <name type="common">Garden pea</name>
    <name type="synonym">Lathyrus oleraceus</name>
    <dbReference type="NCBI Taxonomy" id="3888"/>
    <lineage>
        <taxon>Eukaryota</taxon>
        <taxon>Viridiplantae</taxon>
        <taxon>Streptophyta</taxon>
        <taxon>Embryophyta</taxon>
        <taxon>Tracheophyta</taxon>
        <taxon>Spermatophyta</taxon>
        <taxon>Magnoliopsida</taxon>
        <taxon>eudicotyledons</taxon>
        <taxon>Gunneridae</taxon>
        <taxon>Pentapetalae</taxon>
        <taxon>rosids</taxon>
        <taxon>fabids</taxon>
        <taxon>Fabales</taxon>
        <taxon>Fabaceae</taxon>
        <taxon>Papilionoideae</taxon>
        <taxon>50 kb inversion clade</taxon>
        <taxon>NPAAA clade</taxon>
        <taxon>Hologalegina</taxon>
        <taxon>IRL clade</taxon>
        <taxon>Fabeae</taxon>
        <taxon>Lathyrus</taxon>
    </lineage>
</organism>
<feature type="domain" description="Plus3" evidence="1">
    <location>
        <begin position="141"/>
        <end position="262"/>
    </location>
</feature>
<dbReference type="PANTHER" id="PTHR46851:SF11">
    <property type="entry name" value="GYF DOMAIN-CONTAINING PROTEIN"/>
    <property type="match status" value="1"/>
</dbReference>
<keyword evidence="3" id="KW-1185">Reference proteome</keyword>
<proteinExistence type="predicted"/>
<sequence length="297" mass="33224">MHTDHHDIGIFSVRLCGKRKPLSCGLHFLVSATATATNFKVAANPLVTQVDEGLHEITEDPTKNYQAGAGINLQYNPPHTMKKKQNGFRRPVIIKKNKRNRNRTKPARAISIIFCSKPAPSERKSQPKKHVVEKPRSCFVAINPINIKFVYLKRSLVEELLKDLETFETKVVRSFIRIKCDPNDYLQENSHQLLRITGIKKSSGVDGEICLQASGFIKDISINVLSDDKLKNWKGTYKEGTASNPLPPPAAQPYQILPTAEMTVSAALKLKGSSIEGIESWPYEASACQIKIKKDHL</sequence>
<dbReference type="SMART" id="SM00719">
    <property type="entry name" value="Plus3"/>
    <property type="match status" value="1"/>
</dbReference>
<dbReference type="EMBL" id="JAMSHJ010000002">
    <property type="protein sequence ID" value="KAI5437506.1"/>
    <property type="molecule type" value="Genomic_DNA"/>
</dbReference>
<dbReference type="AlphaFoldDB" id="A0A9D4YJ81"/>
<evidence type="ECO:0000259" key="1">
    <source>
        <dbReference type="PROSITE" id="PS51360"/>
    </source>
</evidence>
<dbReference type="Gene3D" id="3.90.70.200">
    <property type="entry name" value="Plus-3 domain"/>
    <property type="match status" value="1"/>
</dbReference>
<comment type="caution">
    <text evidence="2">The sequence shown here is derived from an EMBL/GenBank/DDBJ whole genome shotgun (WGS) entry which is preliminary data.</text>
</comment>
<dbReference type="SUPFAM" id="SSF159042">
    <property type="entry name" value="Plus3-like"/>
    <property type="match status" value="1"/>
</dbReference>
<dbReference type="Proteomes" id="UP001058974">
    <property type="component" value="Chromosome 2"/>
</dbReference>
<gene>
    <name evidence="2" type="ORF">KIW84_023575</name>
</gene>
<dbReference type="PROSITE" id="PS51360">
    <property type="entry name" value="PLUS3"/>
    <property type="match status" value="1"/>
</dbReference>